<dbReference type="Proteomes" id="UP000053259">
    <property type="component" value="Unassembled WGS sequence"/>
</dbReference>
<organism evidence="2 3">
    <name type="scientific">Verruconis gallopava</name>
    <dbReference type="NCBI Taxonomy" id="253628"/>
    <lineage>
        <taxon>Eukaryota</taxon>
        <taxon>Fungi</taxon>
        <taxon>Dikarya</taxon>
        <taxon>Ascomycota</taxon>
        <taxon>Pezizomycotina</taxon>
        <taxon>Dothideomycetes</taxon>
        <taxon>Pleosporomycetidae</taxon>
        <taxon>Venturiales</taxon>
        <taxon>Sympoventuriaceae</taxon>
        <taxon>Verruconis</taxon>
    </lineage>
</organism>
<feature type="signal peptide" evidence="1">
    <location>
        <begin position="1"/>
        <end position="17"/>
    </location>
</feature>
<reference evidence="2 3" key="1">
    <citation type="submission" date="2015-01" db="EMBL/GenBank/DDBJ databases">
        <title>The Genome Sequence of Ochroconis gallopava CBS43764.</title>
        <authorList>
            <consortium name="The Broad Institute Genomics Platform"/>
            <person name="Cuomo C."/>
            <person name="de Hoog S."/>
            <person name="Gorbushina A."/>
            <person name="Stielow B."/>
            <person name="Teixiera M."/>
            <person name="Abouelleil A."/>
            <person name="Chapman S.B."/>
            <person name="Priest M."/>
            <person name="Young S.K."/>
            <person name="Wortman J."/>
            <person name="Nusbaum C."/>
            <person name="Birren B."/>
        </authorList>
    </citation>
    <scope>NUCLEOTIDE SEQUENCE [LARGE SCALE GENOMIC DNA]</scope>
    <source>
        <strain evidence="2 3">CBS 43764</strain>
    </source>
</reference>
<evidence type="ECO:0000313" key="3">
    <source>
        <dbReference type="Proteomes" id="UP000053259"/>
    </source>
</evidence>
<dbReference type="EMBL" id="KN847541">
    <property type="protein sequence ID" value="KIW04428.1"/>
    <property type="molecule type" value="Genomic_DNA"/>
</dbReference>
<feature type="chain" id="PRO_5002238298" evidence="1">
    <location>
        <begin position="18"/>
        <end position="113"/>
    </location>
</feature>
<accession>A0A0D2AC50</accession>
<protein>
    <submittedName>
        <fullName evidence="2">Uncharacterized protein</fullName>
    </submittedName>
</protein>
<keyword evidence="3" id="KW-1185">Reference proteome</keyword>
<name>A0A0D2AC50_9PEZI</name>
<dbReference type="InParanoid" id="A0A0D2AC50"/>
<dbReference type="HOGENOM" id="CLU_2135449_0_0_1"/>
<evidence type="ECO:0000256" key="1">
    <source>
        <dbReference type="SAM" id="SignalP"/>
    </source>
</evidence>
<dbReference type="GeneID" id="27312671"/>
<proteinExistence type="predicted"/>
<evidence type="ECO:0000313" key="2">
    <source>
        <dbReference type="EMBL" id="KIW04428.1"/>
    </source>
</evidence>
<keyword evidence="1" id="KW-0732">Signal</keyword>
<sequence length="113" mass="11090">MRFSLLVAAVVPGMALAQNGYGGSSAAGGQTTTIHVTSTVTGTVTNVVTATMTKSNSSALVTPLTHANTTTTKAVTSPSATSALPVQVTNAAPRSAMDVALAGIAGAALYILL</sequence>
<dbReference type="RefSeq" id="XP_016214297.1">
    <property type="nucleotide sequence ID" value="XM_016358095.1"/>
</dbReference>
<dbReference type="AlphaFoldDB" id="A0A0D2AC50"/>
<dbReference type="VEuPathDB" id="FungiDB:PV09_04698"/>
<gene>
    <name evidence="2" type="ORF">PV09_04698</name>
</gene>